<dbReference type="PROSITE" id="PS00178">
    <property type="entry name" value="AA_TRNA_LIGASE_I"/>
    <property type="match status" value="1"/>
</dbReference>
<gene>
    <name evidence="10" type="primary">tyrS</name>
    <name evidence="13" type="ORF">EBAPG3_004545</name>
</gene>
<reference evidence="13 14" key="1">
    <citation type="journal article" date="2015" name="Int. J. Syst. Evol. Microbiol.">
        <title>Nitrosospira lacus sp. nov., a psychrotolerant, ammonia-oxidizing bacterium from sandy lake sediment.</title>
        <authorList>
            <person name="Urakawa H."/>
            <person name="Garcia J.C."/>
            <person name="Nielsen J.L."/>
            <person name="Le V.Q."/>
            <person name="Kozlowski J.A."/>
            <person name="Stein L.Y."/>
            <person name="Lim C.K."/>
            <person name="Pommerening-Roser A."/>
            <person name="Martens-Habbena W."/>
            <person name="Stahl D.A."/>
            <person name="Klotz M.G."/>
        </authorList>
    </citation>
    <scope>NUCLEOTIDE SEQUENCE [LARGE SCALE GENOMIC DNA]</scope>
    <source>
        <strain evidence="13 14">APG3</strain>
    </source>
</reference>
<evidence type="ECO:0000256" key="10">
    <source>
        <dbReference type="HAMAP-Rule" id="MF_02007"/>
    </source>
</evidence>
<feature type="short sequence motif" description="'KMSKS' region" evidence="10">
    <location>
        <begin position="227"/>
        <end position="231"/>
    </location>
</feature>
<dbReference type="InterPro" id="IPR002307">
    <property type="entry name" value="Tyr-tRNA-ligase"/>
</dbReference>
<dbReference type="HAMAP" id="MF_02007">
    <property type="entry name" value="Tyr_tRNA_synth_type2"/>
    <property type="match status" value="1"/>
</dbReference>
<evidence type="ECO:0000256" key="8">
    <source>
        <dbReference type="ARBA" id="ARBA00023146"/>
    </source>
</evidence>
<comment type="subunit">
    <text evidence="1 10">Homodimer.</text>
</comment>
<keyword evidence="2 10" id="KW-0963">Cytoplasm</keyword>
<dbReference type="PROSITE" id="PS50889">
    <property type="entry name" value="S4"/>
    <property type="match status" value="1"/>
</dbReference>
<dbReference type="PANTHER" id="PTHR11766">
    <property type="entry name" value="TYROSYL-TRNA SYNTHETASE"/>
    <property type="match status" value="1"/>
</dbReference>
<dbReference type="NCBIfam" id="TIGR00234">
    <property type="entry name" value="tyrS"/>
    <property type="match status" value="1"/>
</dbReference>
<dbReference type="FunFam" id="3.10.290.10:FF:000022">
    <property type="entry name" value="Tyrosine--tRNA ligase"/>
    <property type="match status" value="1"/>
</dbReference>
<evidence type="ECO:0000256" key="9">
    <source>
        <dbReference type="ARBA" id="ARBA00048248"/>
    </source>
</evidence>
<dbReference type="InterPro" id="IPR024088">
    <property type="entry name" value="Tyr-tRNA-ligase_bac-type"/>
</dbReference>
<evidence type="ECO:0000256" key="5">
    <source>
        <dbReference type="ARBA" id="ARBA00022840"/>
    </source>
</evidence>
<dbReference type="InterPro" id="IPR036986">
    <property type="entry name" value="S4_RNA-bd_sf"/>
</dbReference>
<evidence type="ECO:0000256" key="11">
    <source>
        <dbReference type="PROSITE-ProRule" id="PRU00182"/>
    </source>
</evidence>
<dbReference type="RefSeq" id="WP_004174975.1">
    <property type="nucleotide sequence ID" value="NZ_CP021106.3"/>
</dbReference>
<feature type="binding site" evidence="10">
    <location>
        <position position="230"/>
    </location>
    <ligand>
        <name>ATP</name>
        <dbReference type="ChEBI" id="CHEBI:30616"/>
    </ligand>
</feature>
<dbReference type="GO" id="GO:0003723">
    <property type="term" value="F:RNA binding"/>
    <property type="evidence" value="ECO:0007669"/>
    <property type="project" value="UniProtKB-KW"/>
</dbReference>
<keyword evidence="5 10" id="KW-0067">ATP-binding</keyword>
<dbReference type="Pfam" id="PF01479">
    <property type="entry name" value="S4"/>
    <property type="match status" value="1"/>
</dbReference>
<evidence type="ECO:0000313" key="13">
    <source>
        <dbReference type="EMBL" id="ARO87099.1"/>
    </source>
</evidence>
<keyword evidence="7 10" id="KW-0648">Protein biosynthesis</keyword>
<name>A0A1W6SMQ3_9PROT</name>
<dbReference type="Gene3D" id="3.10.290.10">
    <property type="entry name" value="RNA-binding S4 domain"/>
    <property type="match status" value="1"/>
</dbReference>
<dbReference type="InterPro" id="IPR002305">
    <property type="entry name" value="aa-tRNA-synth_Ic"/>
</dbReference>
<dbReference type="EC" id="6.1.1.1" evidence="10"/>
<dbReference type="GO" id="GO:0005524">
    <property type="term" value="F:ATP binding"/>
    <property type="evidence" value="ECO:0007669"/>
    <property type="project" value="UniProtKB-UniRule"/>
</dbReference>
<evidence type="ECO:0000256" key="2">
    <source>
        <dbReference type="ARBA" id="ARBA00022490"/>
    </source>
</evidence>
<dbReference type="GO" id="GO:0006437">
    <property type="term" value="P:tyrosyl-tRNA aminoacylation"/>
    <property type="evidence" value="ECO:0007669"/>
    <property type="project" value="UniProtKB-UniRule"/>
</dbReference>
<dbReference type="SMART" id="SM00363">
    <property type="entry name" value="S4"/>
    <property type="match status" value="1"/>
</dbReference>
<organism evidence="13 14">
    <name type="scientific">Nitrosospira lacus</name>
    <dbReference type="NCBI Taxonomy" id="1288494"/>
    <lineage>
        <taxon>Bacteria</taxon>
        <taxon>Pseudomonadati</taxon>
        <taxon>Pseudomonadota</taxon>
        <taxon>Betaproteobacteria</taxon>
        <taxon>Nitrosomonadales</taxon>
        <taxon>Nitrosomonadaceae</taxon>
        <taxon>Nitrosospira</taxon>
    </lineage>
</organism>
<evidence type="ECO:0000256" key="4">
    <source>
        <dbReference type="ARBA" id="ARBA00022741"/>
    </source>
</evidence>
<evidence type="ECO:0000256" key="7">
    <source>
        <dbReference type="ARBA" id="ARBA00022917"/>
    </source>
</evidence>
<dbReference type="eggNOG" id="COG0162">
    <property type="taxonomic scope" value="Bacteria"/>
</dbReference>
<feature type="domain" description="RNA-binding S4" evidence="12">
    <location>
        <begin position="338"/>
        <end position="398"/>
    </location>
</feature>
<keyword evidence="8 10" id="KW-0030">Aminoacyl-tRNA synthetase</keyword>
<dbReference type="Gene3D" id="1.10.240.10">
    <property type="entry name" value="Tyrosyl-Transfer RNA Synthetase"/>
    <property type="match status" value="1"/>
</dbReference>
<dbReference type="Pfam" id="PF00579">
    <property type="entry name" value="tRNA-synt_1b"/>
    <property type="match status" value="1"/>
</dbReference>
<dbReference type="KEGG" id="nlc:EBAPG3_004545"/>
<keyword evidence="3 10" id="KW-0436">Ligase</keyword>
<evidence type="ECO:0000256" key="3">
    <source>
        <dbReference type="ARBA" id="ARBA00022598"/>
    </source>
</evidence>
<dbReference type="SUPFAM" id="SSF52374">
    <property type="entry name" value="Nucleotidylyl transferase"/>
    <property type="match status" value="1"/>
</dbReference>
<dbReference type="PANTHER" id="PTHR11766:SF1">
    <property type="entry name" value="TYROSINE--TRNA LIGASE"/>
    <property type="match status" value="1"/>
</dbReference>
<keyword evidence="6 11" id="KW-0694">RNA-binding</keyword>
<dbReference type="FunFam" id="3.40.50.620:FF:000061">
    <property type="entry name" value="Tyrosine--tRNA ligase"/>
    <property type="match status" value="1"/>
</dbReference>
<dbReference type="PRINTS" id="PR01040">
    <property type="entry name" value="TRNASYNTHTYR"/>
</dbReference>
<comment type="similarity">
    <text evidence="10">Belongs to the class-I aminoacyl-tRNA synthetase family. TyrS type 2 subfamily.</text>
</comment>
<evidence type="ECO:0000259" key="12">
    <source>
        <dbReference type="SMART" id="SM00363"/>
    </source>
</evidence>
<dbReference type="CDD" id="cd00805">
    <property type="entry name" value="TyrRS_core"/>
    <property type="match status" value="1"/>
</dbReference>
<evidence type="ECO:0000313" key="14">
    <source>
        <dbReference type="Proteomes" id="UP000012179"/>
    </source>
</evidence>
<dbReference type="CDD" id="cd00165">
    <property type="entry name" value="S4"/>
    <property type="match status" value="1"/>
</dbReference>
<comment type="catalytic activity">
    <reaction evidence="9 10">
        <text>tRNA(Tyr) + L-tyrosine + ATP = L-tyrosyl-tRNA(Tyr) + AMP + diphosphate + H(+)</text>
        <dbReference type="Rhea" id="RHEA:10220"/>
        <dbReference type="Rhea" id="RHEA-COMP:9706"/>
        <dbReference type="Rhea" id="RHEA-COMP:9707"/>
        <dbReference type="ChEBI" id="CHEBI:15378"/>
        <dbReference type="ChEBI" id="CHEBI:30616"/>
        <dbReference type="ChEBI" id="CHEBI:33019"/>
        <dbReference type="ChEBI" id="CHEBI:58315"/>
        <dbReference type="ChEBI" id="CHEBI:78442"/>
        <dbReference type="ChEBI" id="CHEBI:78536"/>
        <dbReference type="ChEBI" id="CHEBI:456215"/>
        <dbReference type="EC" id="6.1.1.1"/>
    </reaction>
</comment>
<dbReference type="SUPFAM" id="SSF55174">
    <property type="entry name" value="Alpha-L RNA-binding motif"/>
    <property type="match status" value="1"/>
</dbReference>
<dbReference type="OrthoDB" id="9804243at2"/>
<feature type="short sequence motif" description="'HIGH' region" evidence="10">
    <location>
        <begin position="43"/>
        <end position="52"/>
    </location>
</feature>
<sequence>MTGQIPQQLEIIKRGCGELLVEEELAQKLVLDRPLRIKAGFDPTAPDLHLGHTVLLNKMRHLQDLGHHALFLIGDFTGMIGDPSGKNATRPALTREQVAENAQSYTSQVFRILNPEQTEVVFNSTWMDKLNAADLIKLAATHTVARMLERDDFGKRYESNKPIAIHEFLYPLIQGYDSVALRADIELGGTDQKFNLLVGRELQKHFGQSPQCILTMPLLEGLDGVNKMSKSSGNYIGITEAPAEIFGKLMSVSDELMWRYIELLSFEPISIIRQWQQEVRQGRNPRDIKVLFAQEVVARFHSKHDAEMALADFEARFRRGSIPDDIPEKVLHAGIEGLPIAQVLKQAGLTASTTEALRMIEQGGVKLNGEKVGDKALRLSCGETAVVQVGKRKFARITLS</sequence>
<dbReference type="InterPro" id="IPR014729">
    <property type="entry name" value="Rossmann-like_a/b/a_fold"/>
</dbReference>
<proteinExistence type="inferred from homology"/>
<dbReference type="InterPro" id="IPR024108">
    <property type="entry name" value="Tyr-tRNA-ligase_bac_2"/>
</dbReference>
<dbReference type="GO" id="GO:0004831">
    <property type="term" value="F:tyrosine-tRNA ligase activity"/>
    <property type="evidence" value="ECO:0007669"/>
    <property type="project" value="UniProtKB-UniRule"/>
</dbReference>
<dbReference type="Gene3D" id="3.40.50.620">
    <property type="entry name" value="HUPs"/>
    <property type="match status" value="1"/>
</dbReference>
<keyword evidence="4 10" id="KW-0547">Nucleotide-binding</keyword>
<comment type="subcellular location">
    <subcellularLocation>
        <location evidence="10">Cytoplasm</location>
    </subcellularLocation>
</comment>
<keyword evidence="14" id="KW-1185">Reference proteome</keyword>
<dbReference type="EMBL" id="CP021106">
    <property type="protein sequence ID" value="ARO87099.1"/>
    <property type="molecule type" value="Genomic_DNA"/>
</dbReference>
<dbReference type="FunFam" id="1.10.240.10:FF:000006">
    <property type="entry name" value="Tyrosine--tRNA ligase"/>
    <property type="match status" value="1"/>
</dbReference>
<dbReference type="GO" id="GO:0005829">
    <property type="term" value="C:cytosol"/>
    <property type="evidence" value="ECO:0007669"/>
    <property type="project" value="TreeGrafter"/>
</dbReference>
<dbReference type="AlphaFoldDB" id="A0A1W6SMQ3"/>
<evidence type="ECO:0000256" key="6">
    <source>
        <dbReference type="ARBA" id="ARBA00022884"/>
    </source>
</evidence>
<comment type="function">
    <text evidence="10">Catalyzes the attachment of tyrosine to tRNA(Tyr) in a two-step reaction: tyrosine is first activated by ATP to form Tyr-AMP and then transferred to the acceptor end of tRNA(Tyr).</text>
</comment>
<evidence type="ECO:0000256" key="1">
    <source>
        <dbReference type="ARBA" id="ARBA00011738"/>
    </source>
</evidence>
<protein>
    <recommendedName>
        <fullName evidence="10">Tyrosine--tRNA ligase</fullName>
        <ecNumber evidence="10">6.1.1.1</ecNumber>
    </recommendedName>
    <alternativeName>
        <fullName evidence="10">Tyrosyl-tRNA synthetase</fullName>
        <shortName evidence="10">TyrRS</shortName>
    </alternativeName>
</protein>
<dbReference type="Proteomes" id="UP000012179">
    <property type="component" value="Chromosome"/>
</dbReference>
<dbReference type="InterPro" id="IPR002942">
    <property type="entry name" value="S4_RNA-bd"/>
</dbReference>
<dbReference type="InterPro" id="IPR001412">
    <property type="entry name" value="aa-tRNA-synth_I_CS"/>
</dbReference>
<accession>A0A1W6SMQ3</accession>